<comment type="caution">
    <text evidence="1">The sequence shown here is derived from an EMBL/GenBank/DDBJ whole genome shotgun (WGS) entry which is preliminary data.</text>
</comment>
<reference evidence="1" key="2">
    <citation type="journal article" date="2023" name="Science">
        <title>Genomic signatures of disease resistance in endangered staghorn corals.</title>
        <authorList>
            <person name="Vollmer S.V."/>
            <person name="Selwyn J.D."/>
            <person name="Despard B.A."/>
            <person name="Roesel C.L."/>
        </authorList>
    </citation>
    <scope>NUCLEOTIDE SEQUENCE</scope>
    <source>
        <strain evidence="1">K2</strain>
    </source>
</reference>
<keyword evidence="2" id="KW-1185">Reference proteome</keyword>
<proteinExistence type="predicted"/>
<dbReference type="Proteomes" id="UP001249851">
    <property type="component" value="Unassembled WGS sequence"/>
</dbReference>
<accession>A0AAD9QEL8</accession>
<dbReference type="EMBL" id="JARQWQ010000040">
    <property type="protein sequence ID" value="KAK2559536.1"/>
    <property type="molecule type" value="Genomic_DNA"/>
</dbReference>
<gene>
    <name evidence="1" type="ORF">P5673_018184</name>
</gene>
<name>A0AAD9QEL8_ACRCE</name>
<sequence length="107" mass="12538">MALSGIECPQMHWDGDNVKENWRRFKQHVELMFSGRLQSRREAEKCSYLLIWVGKKGLDNYNTWTDITADNKNNLQTYYDRFEAHVSPAWVLPSHKTVNLSLSPVKP</sequence>
<reference evidence="1" key="1">
    <citation type="journal article" date="2023" name="G3 (Bethesda)">
        <title>Whole genome assembly and annotation of the endangered Caribbean coral Acropora cervicornis.</title>
        <authorList>
            <person name="Selwyn J.D."/>
            <person name="Vollmer S.V."/>
        </authorList>
    </citation>
    <scope>NUCLEOTIDE SEQUENCE</scope>
    <source>
        <strain evidence="1">K2</strain>
    </source>
</reference>
<evidence type="ECO:0000313" key="2">
    <source>
        <dbReference type="Proteomes" id="UP001249851"/>
    </source>
</evidence>
<dbReference type="AlphaFoldDB" id="A0AAD9QEL8"/>
<organism evidence="1 2">
    <name type="scientific">Acropora cervicornis</name>
    <name type="common">Staghorn coral</name>
    <dbReference type="NCBI Taxonomy" id="6130"/>
    <lineage>
        <taxon>Eukaryota</taxon>
        <taxon>Metazoa</taxon>
        <taxon>Cnidaria</taxon>
        <taxon>Anthozoa</taxon>
        <taxon>Hexacorallia</taxon>
        <taxon>Scleractinia</taxon>
        <taxon>Astrocoeniina</taxon>
        <taxon>Acroporidae</taxon>
        <taxon>Acropora</taxon>
    </lineage>
</organism>
<evidence type="ECO:0000313" key="1">
    <source>
        <dbReference type="EMBL" id="KAK2559536.1"/>
    </source>
</evidence>
<protein>
    <submittedName>
        <fullName evidence="1">Uncharacterized protein</fullName>
    </submittedName>
</protein>